<dbReference type="CDD" id="cd06260">
    <property type="entry name" value="DUF820-like"/>
    <property type="match status" value="1"/>
</dbReference>
<dbReference type="Proteomes" id="UP001432180">
    <property type="component" value="Chromosome"/>
</dbReference>
<evidence type="ECO:0000313" key="3">
    <source>
        <dbReference type="Proteomes" id="UP001432180"/>
    </source>
</evidence>
<dbReference type="RefSeq" id="WP_328987810.1">
    <property type="nucleotide sequence ID" value="NZ_CP121472.1"/>
</dbReference>
<gene>
    <name evidence="2" type="ORF">Thiowin_02293</name>
</gene>
<dbReference type="PANTHER" id="PTHR36558:SF1">
    <property type="entry name" value="RESTRICTION ENDONUCLEASE DOMAIN-CONTAINING PROTEIN-RELATED"/>
    <property type="match status" value="1"/>
</dbReference>
<protein>
    <recommendedName>
        <fullName evidence="1">Putative restriction endonuclease domain-containing protein</fullName>
    </recommendedName>
</protein>
<dbReference type="InterPro" id="IPR008538">
    <property type="entry name" value="Uma2"/>
</dbReference>
<proteinExistence type="predicted"/>
<keyword evidence="3" id="KW-1185">Reference proteome</keyword>
<organism evidence="2 3">
    <name type="scientific">Thiorhodovibrio winogradskyi</name>
    <dbReference type="NCBI Taxonomy" id="77007"/>
    <lineage>
        <taxon>Bacteria</taxon>
        <taxon>Pseudomonadati</taxon>
        <taxon>Pseudomonadota</taxon>
        <taxon>Gammaproteobacteria</taxon>
        <taxon>Chromatiales</taxon>
        <taxon>Chromatiaceae</taxon>
        <taxon>Thiorhodovibrio</taxon>
    </lineage>
</organism>
<dbReference type="EMBL" id="CP121472">
    <property type="protein sequence ID" value="WPL17292.1"/>
    <property type="molecule type" value="Genomic_DNA"/>
</dbReference>
<feature type="domain" description="Putative restriction endonuclease" evidence="1">
    <location>
        <begin position="12"/>
        <end position="156"/>
    </location>
</feature>
<dbReference type="Pfam" id="PF05685">
    <property type="entry name" value="Uma2"/>
    <property type="match status" value="1"/>
</dbReference>
<dbReference type="SUPFAM" id="SSF52980">
    <property type="entry name" value="Restriction endonuclease-like"/>
    <property type="match status" value="1"/>
</dbReference>
<dbReference type="Gene3D" id="3.90.1570.10">
    <property type="entry name" value="tt1808, chain A"/>
    <property type="match status" value="1"/>
</dbReference>
<reference evidence="2 3" key="1">
    <citation type="journal article" date="2023" name="Microorganisms">
        <title>Thiorhodovibrio frisius and Trv. litoralis spp. nov., Two Novel Members from a Clade of Fastidious Purple Sulfur Bacteria That Exhibit Unique Red-Shifted Light-Harvesting Capabilities.</title>
        <authorList>
            <person name="Methner A."/>
            <person name="Kuzyk S.B."/>
            <person name="Petersen J."/>
            <person name="Bauer S."/>
            <person name="Brinkmann H."/>
            <person name="Sichau K."/>
            <person name="Wanner G."/>
            <person name="Wolf J."/>
            <person name="Neumann-Schaal M."/>
            <person name="Henke P."/>
            <person name="Tank M."/>
            <person name="Sproer C."/>
            <person name="Bunk B."/>
            <person name="Overmann J."/>
        </authorList>
    </citation>
    <scope>NUCLEOTIDE SEQUENCE [LARGE SCALE GENOMIC DNA]</scope>
    <source>
        <strain evidence="2 3">DSM 6702</strain>
    </source>
</reference>
<name>A0ABZ0SB40_9GAMM</name>
<evidence type="ECO:0000259" key="1">
    <source>
        <dbReference type="Pfam" id="PF05685"/>
    </source>
</evidence>
<sequence length="177" mass="20647">MSAVATLEYYTLDDYRHWKGDWELIHGVPLAMSPSPGVEHQRVARRFQRQFDEAFDQCPQCEVFYDIDVEFSADTVTRPDVLVVCNPLDGDRITRAPTLIAEVVSPNTARRDEQSKFQLYRDEGVSYYLLLYPKQAKAKVYRLVDGDYRKVGDFHRERCSIELPECEVDVDFARLWT</sequence>
<accession>A0ABZ0SB40</accession>
<dbReference type="InterPro" id="IPR012296">
    <property type="entry name" value="Nuclease_put_TT1808"/>
</dbReference>
<dbReference type="InterPro" id="IPR011335">
    <property type="entry name" value="Restrct_endonuc-II-like"/>
</dbReference>
<dbReference type="PANTHER" id="PTHR36558">
    <property type="entry name" value="GLR1098 PROTEIN"/>
    <property type="match status" value="1"/>
</dbReference>
<evidence type="ECO:0000313" key="2">
    <source>
        <dbReference type="EMBL" id="WPL17292.1"/>
    </source>
</evidence>